<evidence type="ECO:0000313" key="4">
    <source>
        <dbReference type="Proteomes" id="UP000683360"/>
    </source>
</evidence>
<dbReference type="InterPro" id="IPR044822">
    <property type="entry name" value="Myb_DNA-bind_4"/>
</dbReference>
<dbReference type="Gene3D" id="1.10.10.60">
    <property type="entry name" value="Homeodomain-like"/>
    <property type="match status" value="1"/>
</dbReference>
<feature type="compositionally biased region" description="Basic and acidic residues" evidence="1">
    <location>
        <begin position="162"/>
        <end position="190"/>
    </location>
</feature>
<dbReference type="Proteomes" id="UP000683360">
    <property type="component" value="Unassembled WGS sequence"/>
</dbReference>
<gene>
    <name evidence="3" type="ORF">MEDL_37267</name>
</gene>
<feature type="domain" description="Myb/SANT-like DNA-binding" evidence="2">
    <location>
        <begin position="64"/>
        <end position="136"/>
    </location>
</feature>
<proteinExistence type="predicted"/>
<sequence length="248" mass="28674">MERSAMHSVCGESLSVVEKLEQSDTEYVVYVLEDNKLKRVSNIEDVASTSTCTSTSVTSNTTVTWDDKSIKLLLEQFRQMEESKKPVKNKWQLMSDKMKRFNYDFSSEQCRLKVKSLKEKQLRNQKLSNKSGEGNPIEDTIDEKLDEVFLNQPDVNPVHVLQSKEKTVLGASEEERKHKLEGVKRKKTEDSGDSEEAGSKGKKKKRMEKGEVDERLDNLQKTTERHHKEKMEVFKEFTSILRDLVPKK</sequence>
<feature type="compositionally biased region" description="Basic and acidic residues" evidence="1">
    <location>
        <begin position="208"/>
        <end position="218"/>
    </location>
</feature>
<keyword evidence="4" id="KW-1185">Reference proteome</keyword>
<name>A0A8S3SQL1_MYTED</name>
<comment type="caution">
    <text evidence="3">The sequence shown here is derived from an EMBL/GenBank/DDBJ whole genome shotgun (WGS) entry which is preliminary data.</text>
</comment>
<evidence type="ECO:0000256" key="1">
    <source>
        <dbReference type="SAM" id="MobiDB-lite"/>
    </source>
</evidence>
<feature type="region of interest" description="Disordered" evidence="1">
    <location>
        <begin position="161"/>
        <end position="230"/>
    </location>
</feature>
<reference evidence="3" key="1">
    <citation type="submission" date="2021-03" db="EMBL/GenBank/DDBJ databases">
        <authorList>
            <person name="Bekaert M."/>
        </authorList>
    </citation>
    <scope>NUCLEOTIDE SEQUENCE</scope>
</reference>
<organism evidence="3 4">
    <name type="scientific">Mytilus edulis</name>
    <name type="common">Blue mussel</name>
    <dbReference type="NCBI Taxonomy" id="6550"/>
    <lineage>
        <taxon>Eukaryota</taxon>
        <taxon>Metazoa</taxon>
        <taxon>Spiralia</taxon>
        <taxon>Lophotrochozoa</taxon>
        <taxon>Mollusca</taxon>
        <taxon>Bivalvia</taxon>
        <taxon>Autobranchia</taxon>
        <taxon>Pteriomorphia</taxon>
        <taxon>Mytilida</taxon>
        <taxon>Mytiloidea</taxon>
        <taxon>Mytilidae</taxon>
        <taxon>Mytilinae</taxon>
        <taxon>Mytilus</taxon>
    </lineage>
</organism>
<protein>
    <recommendedName>
        <fullName evidence="2">Myb/SANT-like DNA-binding domain-containing protein</fullName>
    </recommendedName>
</protein>
<accession>A0A8S3SQL1</accession>
<dbReference type="Pfam" id="PF13837">
    <property type="entry name" value="Myb_DNA-bind_4"/>
    <property type="match status" value="1"/>
</dbReference>
<dbReference type="AlphaFoldDB" id="A0A8S3SQL1"/>
<evidence type="ECO:0000313" key="3">
    <source>
        <dbReference type="EMBL" id="CAG2223981.1"/>
    </source>
</evidence>
<dbReference type="OrthoDB" id="6161627at2759"/>
<evidence type="ECO:0000259" key="2">
    <source>
        <dbReference type="Pfam" id="PF13837"/>
    </source>
</evidence>
<dbReference type="EMBL" id="CAJPWZ010001795">
    <property type="protein sequence ID" value="CAG2223981.1"/>
    <property type="molecule type" value="Genomic_DNA"/>
</dbReference>